<evidence type="ECO:0000313" key="1">
    <source>
        <dbReference type="EMBL" id="KAI9913189.1"/>
    </source>
</evidence>
<proteinExistence type="predicted"/>
<name>A0ACC0W509_9STRA</name>
<dbReference type="EMBL" id="CM047583">
    <property type="protein sequence ID" value="KAI9913189.1"/>
    <property type="molecule type" value="Genomic_DNA"/>
</dbReference>
<accession>A0ACC0W509</accession>
<keyword evidence="2" id="KW-1185">Reference proteome</keyword>
<gene>
    <name evidence="1" type="ORF">PsorP6_004934</name>
</gene>
<protein>
    <submittedName>
        <fullName evidence="1">Uncharacterized protein</fullName>
    </submittedName>
</protein>
<evidence type="ECO:0000313" key="2">
    <source>
        <dbReference type="Proteomes" id="UP001163321"/>
    </source>
</evidence>
<organism evidence="1 2">
    <name type="scientific">Peronosclerospora sorghi</name>
    <dbReference type="NCBI Taxonomy" id="230839"/>
    <lineage>
        <taxon>Eukaryota</taxon>
        <taxon>Sar</taxon>
        <taxon>Stramenopiles</taxon>
        <taxon>Oomycota</taxon>
        <taxon>Peronosporomycetes</taxon>
        <taxon>Peronosporales</taxon>
        <taxon>Peronosporaceae</taxon>
        <taxon>Peronosclerospora</taxon>
    </lineage>
</organism>
<dbReference type="Proteomes" id="UP001163321">
    <property type="component" value="Chromosome 4"/>
</dbReference>
<reference evidence="1 2" key="1">
    <citation type="journal article" date="2022" name="bioRxiv">
        <title>The genome of the oomycete Peronosclerospora sorghi, a cosmopolitan pathogen of maize and sorghum, is inflated with dispersed pseudogenes.</title>
        <authorList>
            <person name="Fletcher K."/>
            <person name="Martin F."/>
            <person name="Isakeit T."/>
            <person name="Cavanaugh K."/>
            <person name="Magill C."/>
            <person name="Michelmore R."/>
        </authorList>
    </citation>
    <scope>NUCLEOTIDE SEQUENCE [LARGE SCALE GENOMIC DNA]</scope>
    <source>
        <strain evidence="1">P6</strain>
    </source>
</reference>
<sequence length="912" mass="103727">MERAKEIVTDWMQLYVDPAMPGQDATVMVMVADAMKDPNFVIQVYTCLRDAGVSPSPITLECSAGACAQLGLWQTAFEIIDFMHEAVEIMQPSITIYENAIVSCHVAKKWMKAKHLLEDMRTYGLEASPELHVVSIRLCIDSNESTATEMLLRAFLRAYKEEMDMKEKQKILTDFFHAAIDAQSLPQALFFRDELLASQFSVSKELYTRLIHLSAIKRQWHKARVLLQQSLDLNAPPPIAAPSNRYTDDIRRLLKEMHANKMEIPLAVYNAALRNLGQISLTNDASAVYAEMRCQEVKPDAVSFAALMCSCGTHIRQSEEYFRTLQRNNCSPTLDVVHAYLLVPSRAKQWEEVLRRYAVVHDEDPMFLNLPMESDTRIKSLVAVALGRLNRSNEMLGVFTSMKVQGMEPNLHVYGEALFAYIRQGQWRHALMLFDHLFQHETPEMQEKRVLEKFPMLWDAAVLACMNGEQIERAAILYDTIVKQRVLISMTTGERLAAMLTNVPPETLWKSFRSIPSLHRTKTNRRLNPRVLNAVLKRAVDENNFNLAEQIVTGMYDMNMLPNSMTFALMLRLYASVEDRDSFYVWWCKMEEAKVKPTLFIFRALMQQLSKLSLECENVKYLNVIEAFLRRRLSKDVSIDKSSGEIPKTYAAALGRHALDTMEQCGIGPDTICLQNYLLLSQEPEHVARALVLVENAVTALKEQDEHNAECLHLSSRLLHTFFAAMGNFPDTKRVRKLLVQIVKELPDDLSEDAVAAFCATNDGLHALQLLRELVEANCCLTDNHVLFLFTSSYTSESPSSEFENSRPRSAYGVISEMATLVSKSDTVAMEAGCLAFLIQHVVELSKWQLRDKYEISTQEEIQAMKKLLVCAFAHFSISQVKEFLSNVIAKEDLVHVESVLDDLQMRTITVS</sequence>
<comment type="caution">
    <text evidence="1">The sequence shown here is derived from an EMBL/GenBank/DDBJ whole genome shotgun (WGS) entry which is preliminary data.</text>
</comment>